<dbReference type="GO" id="GO:0050660">
    <property type="term" value="F:flavin adenine dinucleotide binding"/>
    <property type="evidence" value="ECO:0007669"/>
    <property type="project" value="TreeGrafter"/>
</dbReference>
<evidence type="ECO:0000313" key="9">
    <source>
        <dbReference type="Proteomes" id="UP000291116"/>
    </source>
</evidence>
<organism evidence="8 9">
    <name type="scientific">Pseudo-nitzschia multistriata</name>
    <dbReference type="NCBI Taxonomy" id="183589"/>
    <lineage>
        <taxon>Eukaryota</taxon>
        <taxon>Sar</taxon>
        <taxon>Stramenopiles</taxon>
        <taxon>Ochrophyta</taxon>
        <taxon>Bacillariophyta</taxon>
        <taxon>Bacillariophyceae</taxon>
        <taxon>Bacillariophycidae</taxon>
        <taxon>Bacillariales</taxon>
        <taxon>Bacillariaceae</taxon>
        <taxon>Pseudo-nitzschia</taxon>
    </lineage>
</organism>
<dbReference type="GO" id="GO:0005737">
    <property type="term" value="C:cytoplasm"/>
    <property type="evidence" value="ECO:0007669"/>
    <property type="project" value="TreeGrafter"/>
</dbReference>
<comment type="similarity">
    <text evidence="1">Belongs to the FAD-dependent oxidoreductase family.</text>
</comment>
<protein>
    <recommendedName>
        <fullName evidence="7">FAD/NAD(P)-binding domain-containing protein</fullName>
    </recommendedName>
</protein>
<keyword evidence="6" id="KW-0472">Membrane</keyword>
<feature type="compositionally biased region" description="Polar residues" evidence="5">
    <location>
        <begin position="644"/>
        <end position="672"/>
    </location>
</feature>
<dbReference type="Gene3D" id="3.50.50.100">
    <property type="match status" value="1"/>
</dbReference>
<dbReference type="Pfam" id="PF07992">
    <property type="entry name" value="Pyr_redox_2"/>
    <property type="match status" value="1"/>
</dbReference>
<keyword evidence="4" id="KW-0560">Oxidoreductase</keyword>
<dbReference type="PANTHER" id="PTHR43735:SF3">
    <property type="entry name" value="FERROPTOSIS SUPPRESSOR PROTEIN 1"/>
    <property type="match status" value="1"/>
</dbReference>
<evidence type="ECO:0000256" key="5">
    <source>
        <dbReference type="SAM" id="MobiDB-lite"/>
    </source>
</evidence>
<feature type="transmembrane region" description="Helical" evidence="6">
    <location>
        <begin position="102"/>
        <end position="122"/>
    </location>
</feature>
<proteinExistence type="inferred from homology"/>
<dbReference type="AlphaFoldDB" id="A0A448YV54"/>
<dbReference type="PRINTS" id="PR00368">
    <property type="entry name" value="FADPNR"/>
</dbReference>
<dbReference type="InterPro" id="IPR036188">
    <property type="entry name" value="FAD/NAD-bd_sf"/>
</dbReference>
<dbReference type="PANTHER" id="PTHR43735">
    <property type="entry name" value="APOPTOSIS-INDUCING FACTOR 1"/>
    <property type="match status" value="1"/>
</dbReference>
<evidence type="ECO:0000259" key="7">
    <source>
        <dbReference type="Pfam" id="PF07992"/>
    </source>
</evidence>
<feature type="region of interest" description="Disordered" evidence="5">
    <location>
        <begin position="205"/>
        <end position="226"/>
    </location>
</feature>
<evidence type="ECO:0000256" key="2">
    <source>
        <dbReference type="ARBA" id="ARBA00022630"/>
    </source>
</evidence>
<keyword evidence="2" id="KW-0285">Flavoprotein</keyword>
<feature type="region of interest" description="Disordered" evidence="5">
    <location>
        <begin position="35"/>
        <end position="57"/>
    </location>
</feature>
<evidence type="ECO:0000256" key="4">
    <source>
        <dbReference type="ARBA" id="ARBA00023002"/>
    </source>
</evidence>
<evidence type="ECO:0000256" key="1">
    <source>
        <dbReference type="ARBA" id="ARBA00006442"/>
    </source>
</evidence>
<reference evidence="8 9" key="1">
    <citation type="submission" date="2019-01" db="EMBL/GenBank/DDBJ databases">
        <authorList>
            <person name="Ferrante I. M."/>
        </authorList>
    </citation>
    <scope>NUCLEOTIDE SEQUENCE [LARGE SCALE GENOMIC DNA]</scope>
    <source>
        <strain evidence="8 9">B856</strain>
    </source>
</reference>
<keyword evidence="6" id="KW-1133">Transmembrane helix</keyword>
<feature type="compositionally biased region" description="Polar residues" evidence="5">
    <location>
        <begin position="279"/>
        <end position="292"/>
    </location>
</feature>
<keyword evidence="9" id="KW-1185">Reference proteome</keyword>
<feature type="transmembrane region" description="Helical" evidence="6">
    <location>
        <begin position="70"/>
        <end position="90"/>
    </location>
</feature>
<evidence type="ECO:0000256" key="6">
    <source>
        <dbReference type="SAM" id="Phobius"/>
    </source>
</evidence>
<name>A0A448YV54_9STRA</name>
<dbReference type="EMBL" id="CAACVS010000005">
    <property type="protein sequence ID" value="VEU33650.1"/>
    <property type="molecule type" value="Genomic_DNA"/>
</dbReference>
<keyword evidence="6" id="KW-0812">Transmembrane</keyword>
<accession>A0A448YV54</accession>
<sequence length="685" mass="72962">MPLSLHKHYCIVGRKSTAAIPVAGSDTDHTATATATATDSMDPLLAPPPPPRARPASPPKIFVVDAATTLLWAAFRVLECVLWIPALVWLRASHRRRAAAGIVATRTIVVVGGNFAGLAALWELLAWQRKRNKAASLASGDNTAGVRVRVVLIDRKDYSEYTPGILRLFCEPGYFFRLAQSLPESSEEDGFRRIHGTVTSIVGERGADERGTSHNPTRTTEASEENVEKVLTYLPSCNGAETAAATTTKTLRYDYLILATGAAYHAPISPAAWSASASTNGTADTSQATSPNMLDRYREWKTAHERLKGAKRVLILGGGAVGVELAAEIIDHDPPRSNGSGGVAVTILDAQPTLVPLFPRSVGAYAEDWLTRRGAELRLGESLRSWNDRSCTLADGTVLHADVVYVCFGNRPNSEAVGASSSSGAASSGRETRAFFSLTKRRTVSVRDTLQLCVGPAANDGRAGLGVPDGTGETRSTTPWFACGDVASPPTNDEKQAFQAEMQGKVAARNAIRLLESSLLPASAANGARLLRYPLDIAGADRIPLVFVLSLGRYDGVLGFNHICIPGPLAAVVKWILEYTKVSHMRGRLLGNLVWKIGDAVTLFLSRTVLRPASPVPPTAEARAIASANTNANANTNTQRSLAALSNTTDGGKSSSGGPIQRTASSASLYGTRQQRQLEQQLKLS</sequence>
<feature type="domain" description="FAD/NAD(P)-binding" evidence="7">
    <location>
        <begin position="107"/>
        <end position="417"/>
    </location>
</feature>
<dbReference type="SUPFAM" id="SSF51905">
    <property type="entry name" value="FAD/NAD(P)-binding domain"/>
    <property type="match status" value="1"/>
</dbReference>
<dbReference type="GO" id="GO:0004174">
    <property type="term" value="F:electron-transferring-flavoprotein dehydrogenase activity"/>
    <property type="evidence" value="ECO:0007669"/>
    <property type="project" value="TreeGrafter"/>
</dbReference>
<evidence type="ECO:0000256" key="3">
    <source>
        <dbReference type="ARBA" id="ARBA00022827"/>
    </source>
</evidence>
<feature type="region of interest" description="Disordered" evidence="5">
    <location>
        <begin position="644"/>
        <end position="674"/>
    </location>
</feature>
<feature type="compositionally biased region" description="Pro residues" evidence="5">
    <location>
        <begin position="45"/>
        <end position="57"/>
    </location>
</feature>
<evidence type="ECO:0000313" key="8">
    <source>
        <dbReference type="EMBL" id="VEU33650.1"/>
    </source>
</evidence>
<dbReference type="PRINTS" id="PR00411">
    <property type="entry name" value="PNDRDTASEI"/>
</dbReference>
<dbReference type="InterPro" id="IPR023753">
    <property type="entry name" value="FAD/NAD-binding_dom"/>
</dbReference>
<gene>
    <name evidence="8" type="ORF">PSNMU_V1.4_AUG-EV-PASAV3_0003380</name>
</gene>
<dbReference type="OrthoDB" id="202203at2759"/>
<keyword evidence="3" id="KW-0274">FAD</keyword>
<feature type="region of interest" description="Disordered" evidence="5">
    <location>
        <begin position="274"/>
        <end position="293"/>
    </location>
</feature>
<dbReference type="Proteomes" id="UP000291116">
    <property type="component" value="Unassembled WGS sequence"/>
</dbReference>